<protein>
    <submittedName>
        <fullName evidence="1">Uncharacterized protein</fullName>
    </submittedName>
</protein>
<name>A0ABQ2E865_9ACTN</name>
<evidence type="ECO:0000313" key="2">
    <source>
        <dbReference type="Proteomes" id="UP000660265"/>
    </source>
</evidence>
<sequence length="61" mass="6428">MTAVSDADAVVDAAADADVEVDVDAERGADVLLTSTTIVHRGPWYQSVFILVEEVPGNGLR</sequence>
<gene>
    <name evidence="1" type="ORF">GCM10011583_33390</name>
</gene>
<organism evidence="1 2">
    <name type="scientific">Streptomyces camponoticapitis</name>
    <dbReference type="NCBI Taxonomy" id="1616125"/>
    <lineage>
        <taxon>Bacteria</taxon>
        <taxon>Bacillati</taxon>
        <taxon>Actinomycetota</taxon>
        <taxon>Actinomycetes</taxon>
        <taxon>Kitasatosporales</taxon>
        <taxon>Streptomycetaceae</taxon>
        <taxon>Streptomyces</taxon>
    </lineage>
</organism>
<comment type="caution">
    <text evidence="1">The sequence shown here is derived from an EMBL/GenBank/DDBJ whole genome shotgun (WGS) entry which is preliminary data.</text>
</comment>
<accession>A0ABQ2E865</accession>
<reference evidence="2" key="1">
    <citation type="journal article" date="2019" name="Int. J. Syst. Evol. Microbiol.">
        <title>The Global Catalogue of Microorganisms (GCM) 10K type strain sequencing project: providing services to taxonomists for standard genome sequencing and annotation.</title>
        <authorList>
            <consortium name="The Broad Institute Genomics Platform"/>
            <consortium name="The Broad Institute Genome Sequencing Center for Infectious Disease"/>
            <person name="Wu L."/>
            <person name="Ma J."/>
        </authorList>
    </citation>
    <scope>NUCLEOTIDE SEQUENCE [LARGE SCALE GENOMIC DNA]</scope>
    <source>
        <strain evidence="2">CGMCC 4.7275</strain>
    </source>
</reference>
<keyword evidence="2" id="KW-1185">Reference proteome</keyword>
<proteinExistence type="predicted"/>
<evidence type="ECO:0000313" key="1">
    <source>
        <dbReference type="EMBL" id="GGJ99186.1"/>
    </source>
</evidence>
<dbReference type="Proteomes" id="UP000660265">
    <property type="component" value="Unassembled WGS sequence"/>
</dbReference>
<dbReference type="EMBL" id="BMMV01000009">
    <property type="protein sequence ID" value="GGJ99186.1"/>
    <property type="molecule type" value="Genomic_DNA"/>
</dbReference>